<accession>A0A9D5QF19</accession>
<dbReference type="PANTHER" id="PTHR22642:SF2">
    <property type="entry name" value="PROTEIN LONG AFTER FAR-RED 3"/>
    <property type="match status" value="1"/>
</dbReference>
<dbReference type="Proteomes" id="UP000630660">
    <property type="component" value="Unassembled WGS sequence"/>
</dbReference>
<protein>
    <submittedName>
        <fullName evidence="2">Amidohydrolase family protein</fullName>
    </submittedName>
</protein>
<dbReference type="InterPro" id="IPR032466">
    <property type="entry name" value="Metal_Hydrolase"/>
</dbReference>
<dbReference type="Gene3D" id="3.20.20.140">
    <property type="entry name" value="Metal-dependent hydrolases"/>
    <property type="match status" value="1"/>
</dbReference>
<evidence type="ECO:0000313" key="2">
    <source>
        <dbReference type="EMBL" id="MBD3365565.1"/>
    </source>
</evidence>
<dbReference type="AlphaFoldDB" id="A0A9D5QF19"/>
<organism evidence="2 3">
    <name type="scientific">candidate division WOR-3 bacterium</name>
    <dbReference type="NCBI Taxonomy" id="2052148"/>
    <lineage>
        <taxon>Bacteria</taxon>
        <taxon>Bacteria division WOR-3</taxon>
    </lineage>
</organism>
<dbReference type="InterPro" id="IPR011059">
    <property type="entry name" value="Metal-dep_hydrolase_composite"/>
</dbReference>
<gene>
    <name evidence="2" type="ORF">GF359_10170</name>
</gene>
<comment type="caution">
    <text evidence="2">The sequence shown here is derived from an EMBL/GenBank/DDBJ whole genome shotgun (WGS) entry which is preliminary data.</text>
</comment>
<dbReference type="Gene3D" id="3.10.310.70">
    <property type="match status" value="1"/>
</dbReference>
<proteinExistence type="predicted"/>
<reference evidence="2" key="1">
    <citation type="submission" date="2019-11" db="EMBL/GenBank/DDBJ databases">
        <title>Microbial mats filling the niche in hypersaline microbial mats.</title>
        <authorList>
            <person name="Wong H.L."/>
            <person name="Macleod F.I."/>
            <person name="White R.A. III"/>
            <person name="Burns B.P."/>
        </authorList>
    </citation>
    <scope>NUCLEOTIDE SEQUENCE</scope>
    <source>
        <strain evidence="2">Bin_327</strain>
    </source>
</reference>
<name>A0A9D5QF19_UNCW3</name>
<feature type="domain" description="Amidohydrolase 3" evidence="1">
    <location>
        <begin position="1"/>
        <end position="364"/>
    </location>
</feature>
<sequence>LDGISKNLPILLRREDGHSLYMNRAARRWLLFDQPIEHASDPISGRFNELAVERMQERVPVELRKEAFVTAGRDLLSKGVTGAAVMIGDAGHLEDVEIYREIATKVGIETVLFPQNPEVEKVCELELSRLGGCILIDGSFGSRTAALRKPYTDAPGNMGILYFSNSELANLVKCANEAGLQMTFHAIGDEAVEQIIAAYERFIDPANPLRHRIEHAELIPPDLIERARDLNLVLGVQPVFETTWGQEGGMYAKRLGERRRWTNPFRSLLDAGLRLAAGSDAPITAPDPAQGIKAFLNHPIDKERITPLEAIAAYTSKGAYGMHLEDRIGSVRVGYSADLLVFDDDPLETGDLKPQAVIRRGKLVAGSIQEPPR</sequence>
<dbReference type="GO" id="GO:0016810">
    <property type="term" value="F:hydrolase activity, acting on carbon-nitrogen (but not peptide) bonds"/>
    <property type="evidence" value="ECO:0007669"/>
    <property type="project" value="InterPro"/>
</dbReference>
<dbReference type="Pfam" id="PF07969">
    <property type="entry name" value="Amidohydro_3"/>
    <property type="match status" value="1"/>
</dbReference>
<dbReference type="SUPFAM" id="SSF51556">
    <property type="entry name" value="Metallo-dependent hydrolases"/>
    <property type="match status" value="1"/>
</dbReference>
<dbReference type="SUPFAM" id="SSF51338">
    <property type="entry name" value="Composite domain of metallo-dependent hydrolases"/>
    <property type="match status" value="1"/>
</dbReference>
<evidence type="ECO:0000259" key="1">
    <source>
        <dbReference type="Pfam" id="PF07969"/>
    </source>
</evidence>
<feature type="non-terminal residue" evidence="2">
    <location>
        <position position="1"/>
    </location>
</feature>
<dbReference type="InterPro" id="IPR013108">
    <property type="entry name" value="Amidohydro_3"/>
</dbReference>
<evidence type="ECO:0000313" key="3">
    <source>
        <dbReference type="Proteomes" id="UP000630660"/>
    </source>
</evidence>
<dbReference type="EMBL" id="WJKJ01000337">
    <property type="protein sequence ID" value="MBD3365565.1"/>
    <property type="molecule type" value="Genomic_DNA"/>
</dbReference>
<dbReference type="Gene3D" id="2.30.40.10">
    <property type="entry name" value="Urease, subunit C, domain 1"/>
    <property type="match status" value="1"/>
</dbReference>
<dbReference type="PANTHER" id="PTHR22642">
    <property type="entry name" value="IMIDAZOLONEPROPIONASE"/>
    <property type="match status" value="1"/>
</dbReference>